<keyword evidence="11" id="KW-1185">Reference proteome</keyword>
<keyword evidence="4 8" id="KW-1133">Transmembrane helix</keyword>
<dbReference type="Pfam" id="PF23082">
    <property type="entry name" value="Myb_DNA-binding_2"/>
    <property type="match status" value="1"/>
</dbReference>
<dbReference type="SMART" id="SM00271">
    <property type="entry name" value="DnaJ"/>
    <property type="match status" value="1"/>
</dbReference>
<dbReference type="PANTHER" id="PTHR44653">
    <property type="entry name" value="DNAJ HOMOLOG SUBFAMILY C MEMBER 1"/>
    <property type="match status" value="1"/>
</dbReference>
<evidence type="ECO:0000313" key="10">
    <source>
        <dbReference type="EMBL" id="KAJ8878496.1"/>
    </source>
</evidence>
<comment type="caution">
    <text evidence="10">The sequence shown here is derived from an EMBL/GenBank/DDBJ whole genome shotgun (WGS) entry which is preliminary data.</text>
</comment>
<proteinExistence type="predicted"/>
<dbReference type="PROSITE" id="PS50076">
    <property type="entry name" value="DNAJ_2"/>
    <property type="match status" value="1"/>
</dbReference>
<evidence type="ECO:0000256" key="5">
    <source>
        <dbReference type="ARBA" id="ARBA00023136"/>
    </source>
</evidence>
<dbReference type="InterPro" id="IPR018253">
    <property type="entry name" value="DnaJ_domain_CS"/>
</dbReference>
<dbReference type="InterPro" id="IPR036869">
    <property type="entry name" value="J_dom_sf"/>
</dbReference>
<protein>
    <recommendedName>
        <fullName evidence="9">J domain-containing protein</fullName>
    </recommendedName>
</protein>
<keyword evidence="3" id="KW-0732">Signal</keyword>
<feature type="region of interest" description="Disordered" evidence="7">
    <location>
        <begin position="153"/>
        <end position="197"/>
    </location>
</feature>
<dbReference type="SMART" id="SM00717">
    <property type="entry name" value="SANT"/>
    <property type="match status" value="2"/>
</dbReference>
<dbReference type="PRINTS" id="PR00625">
    <property type="entry name" value="JDOMAIN"/>
</dbReference>
<dbReference type="InterPro" id="IPR001005">
    <property type="entry name" value="SANT/Myb"/>
</dbReference>
<dbReference type="EMBL" id="JARBHB010000007">
    <property type="protein sequence ID" value="KAJ8878496.1"/>
    <property type="molecule type" value="Genomic_DNA"/>
</dbReference>
<feature type="compositionally biased region" description="Basic and acidic residues" evidence="7">
    <location>
        <begin position="181"/>
        <end position="197"/>
    </location>
</feature>
<dbReference type="InterPro" id="IPR009057">
    <property type="entry name" value="Homeodomain-like_sf"/>
</dbReference>
<comment type="subcellular location">
    <subcellularLocation>
        <location evidence="6">Endomembrane system</location>
        <topology evidence="6">Single-pass membrane protein</topology>
    </subcellularLocation>
    <subcellularLocation>
        <location evidence="1">Nucleus</location>
    </subcellularLocation>
</comment>
<evidence type="ECO:0000259" key="9">
    <source>
        <dbReference type="PROSITE" id="PS50076"/>
    </source>
</evidence>
<dbReference type="Pfam" id="PF00226">
    <property type="entry name" value="DnaJ"/>
    <property type="match status" value="1"/>
</dbReference>
<dbReference type="CDD" id="cd00167">
    <property type="entry name" value="SANT"/>
    <property type="match status" value="2"/>
</dbReference>
<feature type="region of interest" description="Disordered" evidence="7">
    <location>
        <begin position="398"/>
        <end position="422"/>
    </location>
</feature>
<dbReference type="PROSITE" id="PS00636">
    <property type="entry name" value="DNAJ_1"/>
    <property type="match status" value="1"/>
</dbReference>
<dbReference type="Proteomes" id="UP001159363">
    <property type="component" value="Chromosome 6"/>
</dbReference>
<evidence type="ECO:0000313" key="11">
    <source>
        <dbReference type="Proteomes" id="UP001159363"/>
    </source>
</evidence>
<evidence type="ECO:0000256" key="2">
    <source>
        <dbReference type="ARBA" id="ARBA00022692"/>
    </source>
</evidence>
<sequence length="568" mass="65290">MYEQTRHLNAPMEDEELAEVILAQMPSCYQDRWSDRTFTNLNDFRYIVLRIDQSEHQKSTGNRDPDRQAIVRPPPLYPTQHDRNFNPHHASPGSENPRVGYLSYSENTGEDQAFVMYQEARIKRIIRQVPGEGSNFRQDTVGRKVIGRDRYEASVPQPQPNTYVHHDGTVYALPSNNRSEAPVRPKPRQDEGKDADASEIRRAYRRLSLVLHPDKNDAPDAEVKFRELVAVYDVLRDNNKRMRYNDVLKNGLPDWRQAVYYYRRVRKMGLAEMLVILSILLTIGQYGVAWASYVEKKYNAEQYLNLKLKRLQKKVKKGKYDGPPLPETIELDIPSPSVWNTLPFQLPRFLWFCITMCPNRFRLLCQYLAERKQKKEEETSSEEEVEVEVRPVRRRKGKFAPPEVKTAAADPASSPVDLSRQEQLVEESVEEPPPVVSGGLWTDDDIVELIRLVKKYPQGISGRWEKIAAAMNRPVGEVTHIAKKVKEDGYRVGRPEEVAEEQPEEPLKVKTKGGKLGTMASEEDTWSQQQQKALEIALVKFPKGGALDRWEKIAKCVPGKSRVSSLPT</sequence>
<keyword evidence="5 8" id="KW-0472">Membrane</keyword>
<feature type="compositionally biased region" description="Basic and acidic residues" evidence="7">
    <location>
        <begin position="55"/>
        <end position="69"/>
    </location>
</feature>
<reference evidence="10 11" key="1">
    <citation type="submission" date="2023-02" db="EMBL/GenBank/DDBJ databases">
        <title>LHISI_Scaffold_Assembly.</title>
        <authorList>
            <person name="Stuart O.P."/>
            <person name="Cleave R."/>
            <person name="Magrath M.J.L."/>
            <person name="Mikheyev A.S."/>
        </authorList>
    </citation>
    <scope>NUCLEOTIDE SEQUENCE [LARGE SCALE GENOMIC DNA]</scope>
    <source>
        <strain evidence="10">Daus_M_001</strain>
        <tissue evidence="10">Leg muscle</tissue>
    </source>
</reference>
<accession>A0ABQ9H2U6</accession>
<gene>
    <name evidence="10" type="ORF">PR048_019074</name>
</gene>
<dbReference type="InterPro" id="IPR001623">
    <property type="entry name" value="DnaJ_domain"/>
</dbReference>
<dbReference type="Gene3D" id="1.10.287.110">
    <property type="entry name" value="DnaJ domain"/>
    <property type="match status" value="1"/>
</dbReference>
<evidence type="ECO:0000256" key="4">
    <source>
        <dbReference type="ARBA" id="ARBA00022989"/>
    </source>
</evidence>
<feature type="domain" description="J" evidence="9">
    <location>
        <begin position="169"/>
        <end position="248"/>
    </location>
</feature>
<evidence type="ECO:0000256" key="8">
    <source>
        <dbReference type="SAM" id="Phobius"/>
    </source>
</evidence>
<dbReference type="SUPFAM" id="SSF46689">
    <property type="entry name" value="Homeodomain-like"/>
    <property type="match status" value="1"/>
</dbReference>
<feature type="region of interest" description="Disordered" evidence="7">
    <location>
        <begin position="55"/>
        <end position="103"/>
    </location>
</feature>
<evidence type="ECO:0000256" key="7">
    <source>
        <dbReference type="SAM" id="MobiDB-lite"/>
    </source>
</evidence>
<dbReference type="SUPFAM" id="SSF46565">
    <property type="entry name" value="Chaperone J-domain"/>
    <property type="match status" value="1"/>
</dbReference>
<evidence type="ECO:0000256" key="1">
    <source>
        <dbReference type="ARBA" id="ARBA00004123"/>
    </source>
</evidence>
<dbReference type="PANTHER" id="PTHR44653:SF2">
    <property type="entry name" value="DNAJ HOMOLOG SUBFAMILY C MEMBER 1"/>
    <property type="match status" value="1"/>
</dbReference>
<name>A0ABQ9H2U6_9NEOP</name>
<feature type="transmembrane region" description="Helical" evidence="8">
    <location>
        <begin position="273"/>
        <end position="293"/>
    </location>
</feature>
<evidence type="ECO:0000256" key="3">
    <source>
        <dbReference type="ARBA" id="ARBA00022729"/>
    </source>
</evidence>
<keyword evidence="2 8" id="KW-0812">Transmembrane</keyword>
<dbReference type="CDD" id="cd06257">
    <property type="entry name" value="DnaJ"/>
    <property type="match status" value="1"/>
</dbReference>
<organism evidence="10 11">
    <name type="scientific">Dryococelus australis</name>
    <dbReference type="NCBI Taxonomy" id="614101"/>
    <lineage>
        <taxon>Eukaryota</taxon>
        <taxon>Metazoa</taxon>
        <taxon>Ecdysozoa</taxon>
        <taxon>Arthropoda</taxon>
        <taxon>Hexapoda</taxon>
        <taxon>Insecta</taxon>
        <taxon>Pterygota</taxon>
        <taxon>Neoptera</taxon>
        <taxon>Polyneoptera</taxon>
        <taxon>Phasmatodea</taxon>
        <taxon>Verophasmatodea</taxon>
        <taxon>Anareolatae</taxon>
        <taxon>Phasmatidae</taxon>
        <taxon>Eurycanthinae</taxon>
        <taxon>Dryococelus</taxon>
    </lineage>
</organism>
<dbReference type="InterPro" id="IPR052606">
    <property type="entry name" value="DnaJ_domain_protein"/>
</dbReference>
<dbReference type="Gene3D" id="1.10.10.60">
    <property type="entry name" value="Homeodomain-like"/>
    <property type="match status" value="2"/>
</dbReference>
<evidence type="ECO:0000256" key="6">
    <source>
        <dbReference type="ARBA" id="ARBA00037847"/>
    </source>
</evidence>